<dbReference type="InterPro" id="IPR027417">
    <property type="entry name" value="P-loop_NTPase"/>
</dbReference>
<organism evidence="1 2">
    <name type="scientific">Eisenbergiella massiliensis</name>
    <dbReference type="NCBI Taxonomy" id="1720294"/>
    <lineage>
        <taxon>Bacteria</taxon>
        <taxon>Bacillati</taxon>
        <taxon>Bacillota</taxon>
        <taxon>Clostridia</taxon>
        <taxon>Lachnospirales</taxon>
        <taxon>Lachnospiraceae</taxon>
        <taxon>Eisenbergiella</taxon>
    </lineage>
</organism>
<dbReference type="Gene3D" id="3.40.50.300">
    <property type="entry name" value="P-loop containing nucleotide triphosphate hydrolases"/>
    <property type="match status" value="1"/>
</dbReference>
<dbReference type="Proteomes" id="UP000260812">
    <property type="component" value="Unassembled WGS sequence"/>
</dbReference>
<dbReference type="RefSeq" id="WP_117543368.1">
    <property type="nucleotide sequence ID" value="NZ_QVLV01000001.1"/>
</dbReference>
<gene>
    <name evidence="1" type="ORF">DXC51_00950</name>
</gene>
<name>A0A3E3ID18_9FIRM</name>
<reference evidence="1" key="1">
    <citation type="submission" date="2018-08" db="EMBL/GenBank/DDBJ databases">
        <title>A genome reference for cultivated species of the human gut microbiota.</title>
        <authorList>
            <person name="Zou Y."/>
            <person name="Xue W."/>
            <person name="Luo G."/>
        </authorList>
    </citation>
    <scope>NUCLEOTIDE SEQUENCE [LARGE SCALE GENOMIC DNA]</scope>
    <source>
        <strain evidence="1">TF05-5AC</strain>
    </source>
</reference>
<dbReference type="Gene3D" id="3.40.50.10850">
    <property type="entry name" value="Ntrc-like two-domain protein"/>
    <property type="match status" value="1"/>
</dbReference>
<dbReference type="SUPFAM" id="SSF52540">
    <property type="entry name" value="P-loop containing nucleoside triphosphate hydrolases"/>
    <property type="match status" value="1"/>
</dbReference>
<comment type="caution">
    <text evidence="1">The sequence shown here is derived from an EMBL/GenBank/DDBJ whole genome shotgun (WGS) entry which is preliminary data.</text>
</comment>
<accession>A0A3E3ID18</accession>
<evidence type="ECO:0000313" key="1">
    <source>
        <dbReference type="EMBL" id="RGE64932.1"/>
    </source>
</evidence>
<dbReference type="GeneID" id="97985485"/>
<sequence length="336" mass="39202">MKKNILAVCDREQEFACHLTDYLSLLMAKDGFPFEVQVFTSPDKLKQFCKDSRVSFLLITESVYRLETDWEADQILILEECGEGPPGLDTVNKYQSMDNIVRRIMEIAADRGILPPATRSQRLGNVQLIGIYTPVRRCLQTTFSFTLGQLLARRHKVLYLNFESYSGLARMLQREFRTDLSDLIYFLHNGDGRFPYRLEGMVQKVNGLDFIPPVFSCMDLQRVEKEEWLQLFEELELTGRYEYILLDLSEAIQGLFDILKLCTRVYTITRDDGFAAAKQEQYEELLRCLDCEEILEKTRKCRLPLFRQLPAGLENMTRGELAVLVQELIREDWKEE</sequence>
<evidence type="ECO:0000313" key="2">
    <source>
        <dbReference type="Proteomes" id="UP000260812"/>
    </source>
</evidence>
<keyword evidence="2" id="KW-1185">Reference proteome</keyword>
<dbReference type="EMBL" id="QVLV01000001">
    <property type="protein sequence ID" value="RGE64932.1"/>
    <property type="molecule type" value="Genomic_DNA"/>
</dbReference>
<protein>
    <submittedName>
        <fullName evidence="1">Uncharacterized protein</fullName>
    </submittedName>
</protein>
<proteinExistence type="predicted"/>
<dbReference type="AlphaFoldDB" id="A0A3E3ID18"/>